<reference evidence="2 3" key="1">
    <citation type="submission" date="2020-04" db="EMBL/GenBank/DDBJ databases">
        <title>Plant Genome Project.</title>
        <authorList>
            <person name="Zhang R.-G."/>
        </authorList>
    </citation>
    <scope>NUCLEOTIDE SEQUENCE [LARGE SCALE GENOMIC DNA]</scope>
    <source>
        <strain evidence="2">YNK0</strain>
        <tissue evidence="2">Leaf</tissue>
    </source>
</reference>
<name>A0A834ZQK7_TETSI</name>
<evidence type="ECO:0000313" key="3">
    <source>
        <dbReference type="Proteomes" id="UP000655225"/>
    </source>
</evidence>
<comment type="caution">
    <text evidence="2">The sequence shown here is derived from an EMBL/GenBank/DDBJ whole genome shotgun (WGS) entry which is preliminary data.</text>
</comment>
<feature type="region of interest" description="Disordered" evidence="1">
    <location>
        <begin position="369"/>
        <end position="390"/>
    </location>
</feature>
<keyword evidence="3" id="KW-1185">Reference proteome</keyword>
<feature type="compositionally biased region" description="Basic residues" evidence="1">
    <location>
        <begin position="375"/>
        <end position="390"/>
    </location>
</feature>
<evidence type="ECO:0000256" key="1">
    <source>
        <dbReference type="SAM" id="MobiDB-lite"/>
    </source>
</evidence>
<protein>
    <submittedName>
        <fullName evidence="2">Uncharacterized protein</fullName>
    </submittedName>
</protein>
<gene>
    <name evidence="2" type="ORF">HHK36_002577</name>
</gene>
<dbReference type="PANTHER" id="PTHR31780:SF10">
    <property type="entry name" value="LD36051P"/>
    <property type="match status" value="1"/>
</dbReference>
<feature type="compositionally biased region" description="Basic and acidic residues" evidence="1">
    <location>
        <begin position="301"/>
        <end position="313"/>
    </location>
</feature>
<sequence>MKDDKFLAAVGDETMSGMVKEEYVYRVADVEDWEDGERMVERITSSASSDSYRLNISFETGSRPHSSRDGTSAILDRGKPTNSWRRDVFENGNSSTFLLDDPDDGYLSLRQNTFGAGREFPMKEFYGGPGAMSAGTSFKGGIPEPNLDDFPHLRGQRWNLAGDRDHYSRKDIGIKFHENPTNKFGNIGWSRSGGSTHALYPERLYQNSEAAGFSSFGSLSHSMGQLHVLPPPSLASMHKSSYRGQTAHPGGSLAFLDSEMWKHHVPIKIESTTQTGYDSGYQEKFDQCGMMDTQQENSNPEEQKLEKTTMPRSEEDEIPFSDNEHAVSAIEACKANMMAASSSVSPVNDEEWAIENKEELQVLSPLSMMTNGPLRTRKSCMSKKNTMKRI</sequence>
<dbReference type="OrthoDB" id="1931055at2759"/>
<accession>A0A834ZQK7</accession>
<feature type="region of interest" description="Disordered" evidence="1">
    <location>
        <begin position="293"/>
        <end position="318"/>
    </location>
</feature>
<dbReference type="Proteomes" id="UP000655225">
    <property type="component" value="Unassembled WGS sequence"/>
</dbReference>
<dbReference type="InterPro" id="IPR051195">
    <property type="entry name" value="Fungal_stress_NST1"/>
</dbReference>
<proteinExistence type="predicted"/>
<organism evidence="2 3">
    <name type="scientific">Tetracentron sinense</name>
    <name type="common">Spur-leaf</name>
    <dbReference type="NCBI Taxonomy" id="13715"/>
    <lineage>
        <taxon>Eukaryota</taxon>
        <taxon>Viridiplantae</taxon>
        <taxon>Streptophyta</taxon>
        <taxon>Embryophyta</taxon>
        <taxon>Tracheophyta</taxon>
        <taxon>Spermatophyta</taxon>
        <taxon>Magnoliopsida</taxon>
        <taxon>Trochodendrales</taxon>
        <taxon>Trochodendraceae</taxon>
        <taxon>Tetracentron</taxon>
    </lineage>
</organism>
<evidence type="ECO:0000313" key="2">
    <source>
        <dbReference type="EMBL" id="KAF8410055.1"/>
    </source>
</evidence>
<dbReference type="PANTHER" id="PTHR31780">
    <property type="entry name" value="STRESS RESPONSE PROTEIN NST1-RELATED"/>
    <property type="match status" value="1"/>
</dbReference>
<dbReference type="AlphaFoldDB" id="A0A834ZQK7"/>
<dbReference type="EMBL" id="JABCRI010000002">
    <property type="protein sequence ID" value="KAF8410055.1"/>
    <property type="molecule type" value="Genomic_DNA"/>
</dbReference>